<evidence type="ECO:0000256" key="1">
    <source>
        <dbReference type="SAM" id="SignalP"/>
    </source>
</evidence>
<keyword evidence="4" id="KW-1185">Reference proteome</keyword>
<dbReference type="GO" id="GO:0016798">
    <property type="term" value="F:hydrolase activity, acting on glycosyl bonds"/>
    <property type="evidence" value="ECO:0007669"/>
    <property type="project" value="UniProtKB-KW"/>
</dbReference>
<reference evidence="4" key="1">
    <citation type="journal article" date="2019" name="Int. J. Syst. Evol. Microbiol.">
        <title>The Global Catalogue of Microorganisms (GCM) 10K type strain sequencing project: providing services to taxonomists for standard genome sequencing and annotation.</title>
        <authorList>
            <consortium name="The Broad Institute Genomics Platform"/>
            <consortium name="The Broad Institute Genome Sequencing Center for Infectious Disease"/>
            <person name="Wu L."/>
            <person name="Ma J."/>
        </authorList>
    </citation>
    <scope>NUCLEOTIDE SEQUENCE [LARGE SCALE GENOMIC DNA]</scope>
    <source>
        <strain evidence="4">CGMCC 1.12286</strain>
    </source>
</reference>
<keyword evidence="3" id="KW-0378">Hydrolase</keyword>
<accession>A0ABW4JGP2</accession>
<organism evidence="3 4">
    <name type="scientific">Alicyclobacillus fodiniaquatilis</name>
    <dbReference type="NCBI Taxonomy" id="1661150"/>
    <lineage>
        <taxon>Bacteria</taxon>
        <taxon>Bacillati</taxon>
        <taxon>Bacillota</taxon>
        <taxon>Bacilli</taxon>
        <taxon>Bacillales</taxon>
        <taxon>Alicyclobacillaceae</taxon>
        <taxon>Alicyclobacillus</taxon>
    </lineage>
</organism>
<evidence type="ECO:0000259" key="2">
    <source>
        <dbReference type="Pfam" id="PF09992"/>
    </source>
</evidence>
<feature type="chain" id="PRO_5045576704" evidence="1">
    <location>
        <begin position="26"/>
        <end position="357"/>
    </location>
</feature>
<dbReference type="Proteomes" id="UP001597079">
    <property type="component" value="Unassembled WGS sequence"/>
</dbReference>
<protein>
    <submittedName>
        <fullName evidence="3">Phosphodiester glycosidase family protein</fullName>
    </submittedName>
</protein>
<evidence type="ECO:0000313" key="3">
    <source>
        <dbReference type="EMBL" id="MFD1674841.1"/>
    </source>
</evidence>
<dbReference type="EMBL" id="JBHUCX010000022">
    <property type="protein sequence ID" value="MFD1674841.1"/>
    <property type="molecule type" value="Genomic_DNA"/>
</dbReference>
<dbReference type="Pfam" id="PF09992">
    <property type="entry name" value="NAGPA"/>
    <property type="match status" value="1"/>
</dbReference>
<dbReference type="InterPro" id="IPR018711">
    <property type="entry name" value="NAGPA"/>
</dbReference>
<sequence>MRNQNALLATAILCGTLFSATTVYASSPSWTKAITTHHIVIDGEAVNYVQVDTHNPKVTVRPVVAHNTFGSTQSLESMAKSAHAVVAINGTFFNAASTSNKYPTGAIEINGQFENDAKGTLLGFGTNGQLLMTRAKESLKASIEDSTNPTVTGLWPWYLNVPSTNPERVDILTSYFGKSSRDKNATVVTIENNKVASIHQGKTTVPSNGYAVELGKGETSMLGRVHVGDPASMSVGVETLDGAPIDFTEYHNAIGAGPMLVNNKKIVLNPGLEGFKDKTLIDSNTLRSFAGIDKSGGLIFGTIHAATLATEAKIVKSLGLVQAMNLDGGSSTGLYFNGKYLTRPGRNLATALVVTFK</sequence>
<name>A0ABW4JGP2_9BACL</name>
<dbReference type="RefSeq" id="WP_377942715.1">
    <property type="nucleotide sequence ID" value="NZ_JBHUCX010000022.1"/>
</dbReference>
<proteinExistence type="predicted"/>
<comment type="caution">
    <text evidence="3">The sequence shown here is derived from an EMBL/GenBank/DDBJ whole genome shotgun (WGS) entry which is preliminary data.</text>
</comment>
<keyword evidence="1" id="KW-0732">Signal</keyword>
<evidence type="ECO:0000313" key="4">
    <source>
        <dbReference type="Proteomes" id="UP001597079"/>
    </source>
</evidence>
<feature type="signal peptide" evidence="1">
    <location>
        <begin position="1"/>
        <end position="25"/>
    </location>
</feature>
<dbReference type="PANTHER" id="PTHR40446:SF2">
    <property type="entry name" value="N-ACETYLGLUCOSAMINE-1-PHOSPHODIESTER ALPHA-N-ACETYLGLUCOSAMINIDASE"/>
    <property type="match status" value="1"/>
</dbReference>
<dbReference type="PANTHER" id="PTHR40446">
    <property type="entry name" value="N-ACETYLGLUCOSAMINE-1-PHOSPHODIESTER ALPHA-N-ACETYLGLUCOSAMINIDASE"/>
    <property type="match status" value="1"/>
</dbReference>
<keyword evidence="3" id="KW-0326">Glycosidase</keyword>
<gene>
    <name evidence="3" type="ORF">ACFSB2_09035</name>
</gene>
<feature type="domain" description="Phosphodiester glycosidase" evidence="2">
    <location>
        <begin position="186"/>
        <end position="355"/>
    </location>
</feature>